<dbReference type="InterPro" id="IPR039425">
    <property type="entry name" value="RNA_pol_sigma-70-like"/>
</dbReference>
<dbReference type="SUPFAM" id="SSF88946">
    <property type="entry name" value="Sigma2 domain of RNA polymerase sigma factors"/>
    <property type="match status" value="1"/>
</dbReference>
<comment type="caution">
    <text evidence="6">The sequence shown here is derived from an EMBL/GenBank/DDBJ whole genome shotgun (WGS) entry which is preliminary data.</text>
</comment>
<evidence type="ECO:0000313" key="6">
    <source>
        <dbReference type="EMBL" id="MBW8687272.1"/>
    </source>
</evidence>
<feature type="domain" description="RNA polymerase sigma-70 region 2" evidence="5">
    <location>
        <begin position="27"/>
        <end position="90"/>
    </location>
</feature>
<dbReference type="Pfam" id="PF04542">
    <property type="entry name" value="Sigma70_r2"/>
    <property type="match status" value="1"/>
</dbReference>
<name>A0ABS7GKV7_9BACT</name>
<evidence type="ECO:0000256" key="3">
    <source>
        <dbReference type="ARBA" id="ARBA00023125"/>
    </source>
</evidence>
<proteinExistence type="predicted"/>
<dbReference type="PANTHER" id="PTHR43133:SF8">
    <property type="entry name" value="RNA POLYMERASE SIGMA FACTOR HI_1459-RELATED"/>
    <property type="match status" value="1"/>
</dbReference>
<reference evidence="6 7" key="1">
    <citation type="submission" date="2021-08" db="EMBL/GenBank/DDBJ databases">
        <title>The genome sequence of Chitinophaga sp. B61.</title>
        <authorList>
            <person name="Zhang X."/>
        </authorList>
    </citation>
    <scope>NUCLEOTIDE SEQUENCE [LARGE SCALE GENOMIC DNA]</scope>
    <source>
        <strain evidence="6 7">B61</strain>
    </source>
</reference>
<evidence type="ECO:0000259" key="5">
    <source>
        <dbReference type="Pfam" id="PF04542"/>
    </source>
</evidence>
<keyword evidence="4" id="KW-0804">Transcription</keyword>
<protein>
    <recommendedName>
        <fullName evidence="5">RNA polymerase sigma-70 region 2 domain-containing protein</fullName>
    </recommendedName>
</protein>
<dbReference type="PANTHER" id="PTHR43133">
    <property type="entry name" value="RNA POLYMERASE ECF-TYPE SIGMA FACTO"/>
    <property type="match status" value="1"/>
</dbReference>
<sequence>MQSLSDSELAQRISEGYDTAVEAVDVRYAALLIQHAFKMLQDEHAAEDVVHDIFSNLLAGGSQLEIKGALDAYLYCAARNGVLMSFRKSKNQQKYMVTASLEKSICTAALASVNRRSILALALAAASKNSLCKTGFNT</sequence>
<evidence type="ECO:0000313" key="7">
    <source>
        <dbReference type="Proteomes" id="UP000812961"/>
    </source>
</evidence>
<evidence type="ECO:0000256" key="1">
    <source>
        <dbReference type="ARBA" id="ARBA00023015"/>
    </source>
</evidence>
<keyword evidence="1" id="KW-0805">Transcription regulation</keyword>
<gene>
    <name evidence="6" type="ORF">K1Y79_23240</name>
</gene>
<keyword evidence="3" id="KW-0238">DNA-binding</keyword>
<dbReference type="EMBL" id="JAICCF010000004">
    <property type="protein sequence ID" value="MBW8687272.1"/>
    <property type="molecule type" value="Genomic_DNA"/>
</dbReference>
<evidence type="ECO:0000256" key="2">
    <source>
        <dbReference type="ARBA" id="ARBA00023082"/>
    </source>
</evidence>
<accession>A0ABS7GKV7</accession>
<dbReference type="RefSeq" id="WP_220252592.1">
    <property type="nucleotide sequence ID" value="NZ_JAICCF010000004.1"/>
</dbReference>
<keyword evidence="7" id="KW-1185">Reference proteome</keyword>
<dbReference type="Gene3D" id="1.10.1740.10">
    <property type="match status" value="1"/>
</dbReference>
<organism evidence="6 7">
    <name type="scientific">Chitinophaga rhizophila</name>
    <dbReference type="NCBI Taxonomy" id="2866212"/>
    <lineage>
        <taxon>Bacteria</taxon>
        <taxon>Pseudomonadati</taxon>
        <taxon>Bacteroidota</taxon>
        <taxon>Chitinophagia</taxon>
        <taxon>Chitinophagales</taxon>
        <taxon>Chitinophagaceae</taxon>
        <taxon>Chitinophaga</taxon>
    </lineage>
</organism>
<evidence type="ECO:0000256" key="4">
    <source>
        <dbReference type="ARBA" id="ARBA00023163"/>
    </source>
</evidence>
<dbReference type="InterPro" id="IPR007627">
    <property type="entry name" value="RNA_pol_sigma70_r2"/>
</dbReference>
<dbReference type="InterPro" id="IPR013325">
    <property type="entry name" value="RNA_pol_sigma_r2"/>
</dbReference>
<dbReference type="Proteomes" id="UP000812961">
    <property type="component" value="Unassembled WGS sequence"/>
</dbReference>
<keyword evidence="2" id="KW-0731">Sigma factor</keyword>